<reference evidence="5 6" key="1">
    <citation type="submission" date="2020-04" db="EMBL/GenBank/DDBJ databases">
        <title>The Epidemiology and Molecular Characteristics of Linezolid-Resistant Staphylococcus capitis in Huashan Hospital, Shanghai.</title>
        <authorList>
            <person name="Ding L."/>
            <person name="Li P."/>
            <person name="Yang Y."/>
            <person name="Lin D."/>
            <person name="Xu X."/>
        </authorList>
    </citation>
    <scope>NUCLEOTIDE SEQUENCE [LARGE SCALE GENOMIC DNA]</scope>
    <source>
        <strain evidence="4 6">12-86</strain>
        <strain evidence="3 5">17-84</strain>
    </source>
</reference>
<evidence type="ECO:0000313" key="5">
    <source>
        <dbReference type="Proteomes" id="UP000538955"/>
    </source>
</evidence>
<feature type="transmembrane region" description="Helical" evidence="1">
    <location>
        <begin position="94"/>
        <end position="112"/>
    </location>
</feature>
<dbReference type="EMBL" id="JABBLX010000034">
    <property type="protein sequence ID" value="NMK98149.1"/>
    <property type="molecule type" value="Genomic_DNA"/>
</dbReference>
<dbReference type="Proteomes" id="UP000550736">
    <property type="component" value="Unassembled WGS sequence"/>
</dbReference>
<evidence type="ECO:0000313" key="6">
    <source>
        <dbReference type="Proteomes" id="UP000550736"/>
    </source>
</evidence>
<feature type="transmembrane region" description="Helical" evidence="1">
    <location>
        <begin position="206"/>
        <end position="224"/>
    </location>
</feature>
<evidence type="ECO:0000313" key="4">
    <source>
        <dbReference type="EMBL" id="NMK98149.1"/>
    </source>
</evidence>
<evidence type="ECO:0000313" key="3">
    <source>
        <dbReference type="EMBL" id="NMK55793.1"/>
    </source>
</evidence>
<dbReference type="InterPro" id="IPR050882">
    <property type="entry name" value="Prepilin_peptidase/N-MTase"/>
</dbReference>
<keyword evidence="1" id="KW-1133">Transmembrane helix</keyword>
<dbReference type="GO" id="GO:0005886">
    <property type="term" value="C:plasma membrane"/>
    <property type="evidence" value="ECO:0007669"/>
    <property type="project" value="TreeGrafter"/>
</dbReference>
<dbReference type="Proteomes" id="UP000538955">
    <property type="component" value="Unassembled WGS sequence"/>
</dbReference>
<dbReference type="GO" id="GO:0004190">
    <property type="term" value="F:aspartic-type endopeptidase activity"/>
    <property type="evidence" value="ECO:0007669"/>
    <property type="project" value="TreeGrafter"/>
</dbReference>
<organism evidence="4 6">
    <name type="scientific">Staphylococcus capitis</name>
    <dbReference type="NCBI Taxonomy" id="29388"/>
    <lineage>
        <taxon>Bacteria</taxon>
        <taxon>Bacillati</taxon>
        <taxon>Bacillota</taxon>
        <taxon>Bacilli</taxon>
        <taxon>Bacillales</taxon>
        <taxon>Staphylococcaceae</taxon>
        <taxon>Staphylococcus</taxon>
    </lineage>
</organism>
<keyword evidence="5" id="KW-1185">Reference proteome</keyword>
<gene>
    <name evidence="4" type="ORF">HHM13_08615</name>
    <name evidence="3" type="ORF">HHM24_13850</name>
</gene>
<keyword evidence="1" id="KW-0812">Transmembrane</keyword>
<evidence type="ECO:0000259" key="2">
    <source>
        <dbReference type="Pfam" id="PF06750"/>
    </source>
</evidence>
<dbReference type="Pfam" id="PF06750">
    <property type="entry name" value="A24_N_bact"/>
    <property type="match status" value="1"/>
</dbReference>
<dbReference type="GO" id="GO:0006465">
    <property type="term" value="P:signal peptide processing"/>
    <property type="evidence" value="ECO:0007669"/>
    <property type="project" value="TreeGrafter"/>
</dbReference>
<dbReference type="AlphaFoldDB" id="A0A7X9WFV8"/>
<dbReference type="EMBL" id="JABBMI010000134">
    <property type="protein sequence ID" value="NMK55793.1"/>
    <property type="molecule type" value="Genomic_DNA"/>
</dbReference>
<accession>A0A7X9WFV8</accession>
<feature type="transmembrane region" description="Helical" evidence="1">
    <location>
        <begin position="124"/>
        <end position="154"/>
    </location>
</feature>
<dbReference type="RefSeq" id="WP_030061504.1">
    <property type="nucleotide sequence ID" value="NZ_CBCPJN010000001.1"/>
</dbReference>
<name>A0A7X9WFV8_STACP</name>
<dbReference type="PANTHER" id="PTHR30487">
    <property type="entry name" value="TYPE 4 PREPILIN-LIKE PROTEINS LEADER PEPTIDE-PROCESSING ENZYME"/>
    <property type="match status" value="1"/>
</dbReference>
<protein>
    <submittedName>
        <fullName evidence="4">Prepilin peptidase</fullName>
    </submittedName>
</protein>
<keyword evidence="1" id="KW-0472">Membrane</keyword>
<feature type="transmembrane region" description="Helical" evidence="1">
    <location>
        <begin position="69"/>
        <end position="88"/>
    </location>
</feature>
<feature type="domain" description="Prepilin peptidase A24 N-terminal" evidence="2">
    <location>
        <begin position="9"/>
        <end position="86"/>
    </location>
</feature>
<sequence>MALLAYSCSVIFSFLYQFSHKGTLKFNYFLSRSVCDHCNQNVKPYDLLPIMSYILLKGRARCCHKKLQIYYLIGEVLALIPIFLYYFSHGNINFSHFLLTFLFLLSFSIYDINNLSIDIRLSLIYVIVASFCSHLYLHTFIITFLISQLLYLILRKYIGYGDIVIFNMLSLFLPLNFLIYLCMFTFIFGGFISIFIKLLINKDLKYIPLIPFVFLSFIFTSLFYNDLNIVLGGTYY</sequence>
<comment type="caution">
    <text evidence="4">The sequence shown here is derived from an EMBL/GenBank/DDBJ whole genome shotgun (WGS) entry which is preliminary data.</text>
</comment>
<dbReference type="InterPro" id="IPR010627">
    <property type="entry name" value="Prepilin_pept_A24_N"/>
</dbReference>
<dbReference type="PANTHER" id="PTHR30487:SF0">
    <property type="entry name" value="PREPILIN LEADER PEPTIDASE_N-METHYLTRANSFERASE-RELATED"/>
    <property type="match status" value="1"/>
</dbReference>
<feature type="transmembrane region" description="Helical" evidence="1">
    <location>
        <begin position="177"/>
        <end position="199"/>
    </location>
</feature>
<evidence type="ECO:0000256" key="1">
    <source>
        <dbReference type="SAM" id="Phobius"/>
    </source>
</evidence>
<proteinExistence type="predicted"/>